<organism evidence="1 2">
    <name type="scientific">Fistulina hepatica ATCC 64428</name>
    <dbReference type="NCBI Taxonomy" id="1128425"/>
    <lineage>
        <taxon>Eukaryota</taxon>
        <taxon>Fungi</taxon>
        <taxon>Dikarya</taxon>
        <taxon>Basidiomycota</taxon>
        <taxon>Agaricomycotina</taxon>
        <taxon>Agaricomycetes</taxon>
        <taxon>Agaricomycetidae</taxon>
        <taxon>Agaricales</taxon>
        <taxon>Fistulinaceae</taxon>
        <taxon>Fistulina</taxon>
    </lineage>
</organism>
<evidence type="ECO:0000313" key="2">
    <source>
        <dbReference type="Proteomes" id="UP000054144"/>
    </source>
</evidence>
<keyword evidence="2" id="KW-1185">Reference proteome</keyword>
<protein>
    <submittedName>
        <fullName evidence="1">Uncharacterized protein</fullName>
    </submittedName>
</protein>
<reference evidence="1 2" key="1">
    <citation type="journal article" date="2015" name="Fungal Genet. Biol.">
        <title>Evolution of novel wood decay mechanisms in Agaricales revealed by the genome sequences of Fistulina hepatica and Cylindrobasidium torrendii.</title>
        <authorList>
            <person name="Floudas D."/>
            <person name="Held B.W."/>
            <person name="Riley R."/>
            <person name="Nagy L.G."/>
            <person name="Koehler G."/>
            <person name="Ransdell A.S."/>
            <person name="Younus H."/>
            <person name="Chow J."/>
            <person name="Chiniquy J."/>
            <person name="Lipzen A."/>
            <person name="Tritt A."/>
            <person name="Sun H."/>
            <person name="Haridas S."/>
            <person name="LaButti K."/>
            <person name="Ohm R.A."/>
            <person name="Kues U."/>
            <person name="Blanchette R.A."/>
            <person name="Grigoriev I.V."/>
            <person name="Minto R.E."/>
            <person name="Hibbett D.S."/>
        </authorList>
    </citation>
    <scope>NUCLEOTIDE SEQUENCE [LARGE SCALE GENOMIC DNA]</scope>
    <source>
        <strain evidence="1 2">ATCC 64428</strain>
    </source>
</reference>
<gene>
    <name evidence="1" type="ORF">FISHEDRAFT_55280</name>
</gene>
<dbReference type="AlphaFoldDB" id="A0A0D7APF5"/>
<sequence length="158" mass="16648">MGRGGVNTSAPRRTTVLFGVSNFMGPSIVYTDGVAGTTFLLEHCGAACDGVLVSLEVGVDIKTKLFLLQLNCPDERKHGNERIMELKNALDPVDPHSVDLHVVHVHKAIHPSVERSMNMAGLMSHAFTTGGPCSPNSIVDTGSGTRTLDGVKASAVAI</sequence>
<evidence type="ECO:0000313" key="1">
    <source>
        <dbReference type="EMBL" id="KIY53181.1"/>
    </source>
</evidence>
<dbReference type="Proteomes" id="UP000054144">
    <property type="component" value="Unassembled WGS sequence"/>
</dbReference>
<accession>A0A0D7APF5</accession>
<name>A0A0D7APF5_9AGAR</name>
<proteinExistence type="predicted"/>
<dbReference type="EMBL" id="KN881627">
    <property type="protein sequence ID" value="KIY53181.1"/>
    <property type="molecule type" value="Genomic_DNA"/>
</dbReference>